<dbReference type="HOGENOM" id="CLU_1638064_0_0_1"/>
<keyword evidence="3" id="KW-1185">Reference proteome</keyword>
<evidence type="ECO:0000256" key="1">
    <source>
        <dbReference type="SAM" id="MobiDB-lite"/>
    </source>
</evidence>
<evidence type="ECO:0000313" key="2">
    <source>
        <dbReference type="EnsemblPlants" id="ORUFI03G39200.1"/>
    </source>
</evidence>
<name>A0A0E0P2M2_ORYRU</name>
<evidence type="ECO:0000313" key="3">
    <source>
        <dbReference type="Proteomes" id="UP000008022"/>
    </source>
</evidence>
<organism evidence="2 3">
    <name type="scientific">Oryza rufipogon</name>
    <name type="common">Brownbeard rice</name>
    <name type="synonym">Asian wild rice</name>
    <dbReference type="NCBI Taxonomy" id="4529"/>
    <lineage>
        <taxon>Eukaryota</taxon>
        <taxon>Viridiplantae</taxon>
        <taxon>Streptophyta</taxon>
        <taxon>Embryophyta</taxon>
        <taxon>Tracheophyta</taxon>
        <taxon>Spermatophyta</taxon>
        <taxon>Magnoliopsida</taxon>
        <taxon>Liliopsida</taxon>
        <taxon>Poales</taxon>
        <taxon>Poaceae</taxon>
        <taxon>BOP clade</taxon>
        <taxon>Oryzoideae</taxon>
        <taxon>Oryzeae</taxon>
        <taxon>Oryzinae</taxon>
        <taxon>Oryza</taxon>
    </lineage>
</organism>
<dbReference type="AlphaFoldDB" id="A0A0E0P2M2"/>
<reference evidence="3" key="1">
    <citation type="submission" date="2013-06" db="EMBL/GenBank/DDBJ databases">
        <authorList>
            <person name="Zhao Q."/>
        </authorList>
    </citation>
    <scope>NUCLEOTIDE SEQUENCE</scope>
    <source>
        <strain evidence="3">cv. W1943</strain>
    </source>
</reference>
<dbReference type="Proteomes" id="UP000008022">
    <property type="component" value="Unassembled WGS sequence"/>
</dbReference>
<feature type="region of interest" description="Disordered" evidence="1">
    <location>
        <begin position="57"/>
        <end position="89"/>
    </location>
</feature>
<dbReference type="OMA" id="TESCTNK"/>
<dbReference type="STRING" id="4529.A0A0E0P2M2"/>
<protein>
    <submittedName>
        <fullName evidence="2">Uncharacterized protein</fullName>
    </submittedName>
</protein>
<feature type="compositionally biased region" description="Polar residues" evidence="1">
    <location>
        <begin position="67"/>
        <end position="87"/>
    </location>
</feature>
<dbReference type="Gramene" id="ORUFI03G39200.1">
    <property type="protein sequence ID" value="ORUFI03G39200.1"/>
    <property type="gene ID" value="ORUFI03G39200"/>
</dbReference>
<dbReference type="EnsemblPlants" id="ORUFI03G39200.1">
    <property type="protein sequence ID" value="ORUFI03G39200.1"/>
    <property type="gene ID" value="ORUFI03G39200"/>
</dbReference>
<sequence>MAAALVRSLASRRSAPGALTQLQPKPAATVISPRLLSHGGLLRREALPPPLSPYRFFSSGGFESPRTGPSPSSTEPGTDTESCTNKQGPVAAEENNKKCCPRKQASMALGTEIEERKKELLKLMLQMKNIPHCDECFPNKEEQWIRFLQGSQASEQQRQPAFGKSVDVLVIVLYVLNIGFMLRD</sequence>
<feature type="compositionally biased region" description="Low complexity" evidence="1">
    <location>
        <begin position="1"/>
        <end position="15"/>
    </location>
</feature>
<feature type="region of interest" description="Disordered" evidence="1">
    <location>
        <begin position="1"/>
        <end position="24"/>
    </location>
</feature>
<reference evidence="2" key="2">
    <citation type="submission" date="2015-06" db="UniProtKB">
        <authorList>
            <consortium name="EnsemblPlants"/>
        </authorList>
    </citation>
    <scope>IDENTIFICATION</scope>
</reference>
<accession>A0A0E0P2M2</accession>
<proteinExistence type="predicted"/>